<sequence length="618" mass="66393">MTLAFPSLALAFLKWRAPPPPPPPAPLPSWPVVVLSTVEQSLPSLPLALGLLLICGACAFAFASATRAAHRRATRWDAIDPAILKAGGSRGKLEAAAEAGVDVVIIGSGLSGLSCGAILSKAGLRVVVLEQHDVAGGCTHTFEDCGFEFDVGVHYLGGQLNWFLSPVRRAWKAVSDGQLEWTPSDPTFDVCHNRKTGESLGFTSSENRRRRSEAALQQPPGRVGGARSLGCASVADVLARCDMKGELRDMGGALTYLYGDYGSRPQRAPWFVHALVSTHYYFGGAFFPTGGSASIAKTLVAGILRRGGKVFVRAPVSEITIENGRAVGVVCRGVELRAKVAVISAAGFRNTFGTADKDAKGQRALLPDEVAAPTRGLLQSPGGTTTDKPERVPASMAFVYLFVGLDASDEELGIKARNVWSMRDFDHEAAFAHFNQLDLNPCDVPSIDDLPAVFLGSASAKDSSWPSRHPGKAAMTVLCPVKAEWFERWEGTKIKNRGDEYKDVKALWASLLLEALYKHWPQTKGHVVYSDVATPLSNDFYLASSKGEAYGLDHVTTRFDSMRAMRALHPQTLVPGLFMTGQDIAVVGVVTAMVAGAITATRVSYRAGLRFMLEMMFV</sequence>
<dbReference type="InterPro" id="IPR036188">
    <property type="entry name" value="FAD/NAD-bd_sf"/>
</dbReference>
<keyword evidence="10" id="KW-1185">Reference proteome</keyword>
<evidence type="ECO:0000313" key="10">
    <source>
        <dbReference type="Proteomes" id="UP001515480"/>
    </source>
</evidence>
<keyword evidence="3" id="KW-0732">Signal</keyword>
<dbReference type="AlphaFoldDB" id="A0AB34JBJ9"/>
<evidence type="ECO:0000256" key="3">
    <source>
        <dbReference type="ARBA" id="ARBA00022729"/>
    </source>
</evidence>
<evidence type="ECO:0000256" key="5">
    <source>
        <dbReference type="ARBA" id="ARBA00022857"/>
    </source>
</evidence>
<evidence type="ECO:0000256" key="6">
    <source>
        <dbReference type="ARBA" id="ARBA00023027"/>
    </source>
</evidence>
<evidence type="ECO:0008006" key="11">
    <source>
        <dbReference type="Google" id="ProtNLM"/>
    </source>
</evidence>
<protein>
    <recommendedName>
        <fullName evidence="11">Amine oxidase domain-containing protein</fullName>
    </recommendedName>
</protein>
<evidence type="ECO:0000256" key="4">
    <source>
        <dbReference type="ARBA" id="ARBA00022827"/>
    </source>
</evidence>
<evidence type="ECO:0000313" key="9">
    <source>
        <dbReference type="EMBL" id="KAL1518823.1"/>
    </source>
</evidence>
<dbReference type="EMBL" id="JBGBPQ010000010">
    <property type="protein sequence ID" value="KAL1518823.1"/>
    <property type="molecule type" value="Genomic_DNA"/>
</dbReference>
<proteinExistence type="inferred from homology"/>
<evidence type="ECO:0000256" key="1">
    <source>
        <dbReference type="ARBA" id="ARBA00005855"/>
    </source>
</evidence>
<name>A0AB34JBJ9_PRYPA</name>
<keyword evidence="2" id="KW-0285">Flavoprotein</keyword>
<dbReference type="InterPro" id="IPR052206">
    <property type="entry name" value="Retinol_saturase"/>
</dbReference>
<dbReference type="Pfam" id="PF13450">
    <property type="entry name" value="NAD_binding_8"/>
    <property type="match status" value="1"/>
</dbReference>
<gene>
    <name evidence="9" type="ORF">AB1Y20_003101</name>
</gene>
<dbReference type="PANTHER" id="PTHR46091">
    <property type="entry name" value="BLR7054 PROTEIN"/>
    <property type="match status" value="1"/>
</dbReference>
<dbReference type="PANTHER" id="PTHR46091:SF3">
    <property type="entry name" value="AMINE OXIDASE DOMAIN-CONTAINING PROTEIN"/>
    <property type="match status" value="1"/>
</dbReference>
<keyword evidence="4" id="KW-0274">FAD</keyword>
<feature type="transmembrane region" description="Helical" evidence="8">
    <location>
        <begin position="584"/>
        <end position="605"/>
    </location>
</feature>
<organism evidence="9 10">
    <name type="scientific">Prymnesium parvum</name>
    <name type="common">Toxic golden alga</name>
    <dbReference type="NCBI Taxonomy" id="97485"/>
    <lineage>
        <taxon>Eukaryota</taxon>
        <taxon>Haptista</taxon>
        <taxon>Haptophyta</taxon>
        <taxon>Prymnesiophyceae</taxon>
        <taxon>Prymnesiales</taxon>
        <taxon>Prymnesiaceae</taxon>
        <taxon>Prymnesium</taxon>
    </lineage>
</organism>
<accession>A0AB34JBJ9</accession>
<dbReference type="Proteomes" id="UP001515480">
    <property type="component" value="Unassembled WGS sequence"/>
</dbReference>
<evidence type="ECO:0000256" key="8">
    <source>
        <dbReference type="SAM" id="Phobius"/>
    </source>
</evidence>
<comment type="caution">
    <text evidence="9">The sequence shown here is derived from an EMBL/GenBank/DDBJ whole genome shotgun (WGS) entry which is preliminary data.</text>
</comment>
<evidence type="ECO:0000256" key="2">
    <source>
        <dbReference type="ARBA" id="ARBA00022630"/>
    </source>
</evidence>
<keyword evidence="8" id="KW-0472">Membrane</keyword>
<feature type="region of interest" description="Disordered" evidence="7">
    <location>
        <begin position="199"/>
        <end position="225"/>
    </location>
</feature>
<comment type="similarity">
    <text evidence="1">Belongs to the carotenoid/retinoid oxidoreductase family. CrtISO subfamily.</text>
</comment>
<evidence type="ECO:0000256" key="7">
    <source>
        <dbReference type="SAM" id="MobiDB-lite"/>
    </source>
</evidence>
<reference evidence="9 10" key="1">
    <citation type="journal article" date="2024" name="Science">
        <title>Giant polyketide synthase enzymes in the biosynthesis of giant marine polyether toxins.</title>
        <authorList>
            <person name="Fallon T.R."/>
            <person name="Shende V.V."/>
            <person name="Wierzbicki I.H."/>
            <person name="Pendleton A.L."/>
            <person name="Watervoot N.F."/>
            <person name="Auber R.P."/>
            <person name="Gonzalez D.J."/>
            <person name="Wisecaver J.H."/>
            <person name="Moore B.S."/>
        </authorList>
    </citation>
    <scope>NUCLEOTIDE SEQUENCE [LARGE SCALE GENOMIC DNA]</scope>
    <source>
        <strain evidence="9 10">12B1</strain>
    </source>
</reference>
<dbReference type="Gene3D" id="3.50.50.60">
    <property type="entry name" value="FAD/NAD(P)-binding domain"/>
    <property type="match status" value="2"/>
</dbReference>
<keyword evidence="8" id="KW-0812">Transmembrane</keyword>
<keyword evidence="5" id="KW-0521">NADP</keyword>
<keyword evidence="6" id="KW-0520">NAD</keyword>
<keyword evidence="8" id="KW-1133">Transmembrane helix</keyword>
<dbReference type="SUPFAM" id="SSF51905">
    <property type="entry name" value="FAD/NAD(P)-binding domain"/>
    <property type="match status" value="1"/>
</dbReference>